<dbReference type="Pfam" id="PF13350">
    <property type="entry name" value="Y_phosphatase3"/>
    <property type="match status" value="1"/>
</dbReference>
<dbReference type="InterPro" id="IPR026893">
    <property type="entry name" value="Tyr/Ser_Pase_IphP-type"/>
</dbReference>
<dbReference type="PROSITE" id="PS50056">
    <property type="entry name" value="TYR_PHOSPHATASE_2"/>
    <property type="match status" value="1"/>
</dbReference>
<dbReference type="InterPro" id="IPR000387">
    <property type="entry name" value="Tyr_Pase_dom"/>
</dbReference>
<evidence type="ECO:0000313" key="2">
    <source>
        <dbReference type="EMBL" id="KAF5373770.1"/>
    </source>
</evidence>
<accession>A0A8H5GZM9</accession>
<dbReference type="Gene3D" id="3.90.190.10">
    <property type="entry name" value="Protein tyrosine phosphatase superfamily"/>
    <property type="match status" value="1"/>
</dbReference>
<dbReference type="SUPFAM" id="SSF52799">
    <property type="entry name" value="(Phosphotyrosine protein) phosphatases II"/>
    <property type="match status" value="1"/>
</dbReference>
<dbReference type="GO" id="GO:0004721">
    <property type="term" value="F:phosphoprotein phosphatase activity"/>
    <property type="evidence" value="ECO:0007669"/>
    <property type="project" value="InterPro"/>
</dbReference>
<keyword evidence="3" id="KW-1185">Reference proteome</keyword>
<reference evidence="2 3" key="1">
    <citation type="journal article" date="2020" name="ISME J.">
        <title>Uncovering the hidden diversity of litter-decomposition mechanisms in mushroom-forming fungi.</title>
        <authorList>
            <person name="Floudas D."/>
            <person name="Bentzer J."/>
            <person name="Ahren D."/>
            <person name="Johansson T."/>
            <person name="Persson P."/>
            <person name="Tunlid A."/>
        </authorList>
    </citation>
    <scope>NUCLEOTIDE SEQUENCE [LARGE SCALE GENOMIC DNA]</scope>
    <source>
        <strain evidence="2 3">CBS 291.85</strain>
    </source>
</reference>
<dbReference type="OrthoDB" id="9988524at2759"/>
<dbReference type="PANTHER" id="PTHR31126">
    <property type="entry name" value="TYROSINE-PROTEIN PHOSPHATASE"/>
    <property type="match status" value="1"/>
</dbReference>
<dbReference type="PANTHER" id="PTHR31126:SF10">
    <property type="entry name" value="PROTEIN PHOSPHATASE, PUTATIVE (AFU_ORTHOLOGUE AFUA_6G06650)-RELATED"/>
    <property type="match status" value="1"/>
</dbReference>
<dbReference type="InterPro" id="IPR016130">
    <property type="entry name" value="Tyr_Pase_AS"/>
</dbReference>
<name>A0A8H5GZM9_9AGAR</name>
<organism evidence="2 3">
    <name type="scientific">Tetrapyrgos nigripes</name>
    <dbReference type="NCBI Taxonomy" id="182062"/>
    <lineage>
        <taxon>Eukaryota</taxon>
        <taxon>Fungi</taxon>
        <taxon>Dikarya</taxon>
        <taxon>Basidiomycota</taxon>
        <taxon>Agaricomycotina</taxon>
        <taxon>Agaricomycetes</taxon>
        <taxon>Agaricomycetidae</taxon>
        <taxon>Agaricales</taxon>
        <taxon>Marasmiineae</taxon>
        <taxon>Marasmiaceae</taxon>
        <taxon>Tetrapyrgos</taxon>
    </lineage>
</organism>
<sequence length="295" mass="33920">MTETISNPSFTGIYNFRDVGRVVNSLGAQTRLREKTFYRSGRLDDATRADRERLVSEYGLSTVIDLRTKSEHIRQAQARQGKNRYKATVDENLDIDTVKHQETWDTVYISFVGRSFELNMLKQLRWWQIIWFLTLMLLQFRMAAIRILGRNVLGPKGLVGLSKDSLRFCQAEILQTLEVMTDFKAYPILVHCTQGKDRSGLILMLILFVLGVPLDIVRAEYALSDTQLELTRASMIKEVEEVGMDAEYTRAPGIVVDTVWDFLQEEYGGVDGYLDMIGFGEQKRQTLRKLLLMQS</sequence>
<dbReference type="InterPro" id="IPR029021">
    <property type="entry name" value="Prot-tyrosine_phosphatase-like"/>
</dbReference>
<evidence type="ECO:0000259" key="1">
    <source>
        <dbReference type="PROSITE" id="PS50056"/>
    </source>
</evidence>
<protein>
    <recommendedName>
        <fullName evidence="1">Tyrosine specific protein phosphatases domain-containing protein</fullName>
    </recommendedName>
</protein>
<dbReference type="AlphaFoldDB" id="A0A8H5GZM9"/>
<dbReference type="PROSITE" id="PS00383">
    <property type="entry name" value="TYR_PHOSPHATASE_1"/>
    <property type="match status" value="1"/>
</dbReference>
<gene>
    <name evidence="2" type="ORF">D9758_000589</name>
</gene>
<dbReference type="EMBL" id="JAACJM010000003">
    <property type="protein sequence ID" value="KAF5373770.1"/>
    <property type="molecule type" value="Genomic_DNA"/>
</dbReference>
<evidence type="ECO:0000313" key="3">
    <source>
        <dbReference type="Proteomes" id="UP000559256"/>
    </source>
</evidence>
<dbReference type="Proteomes" id="UP000559256">
    <property type="component" value="Unassembled WGS sequence"/>
</dbReference>
<feature type="domain" description="Tyrosine specific protein phosphatases" evidence="1">
    <location>
        <begin position="171"/>
        <end position="243"/>
    </location>
</feature>
<comment type="caution">
    <text evidence="2">The sequence shown here is derived from an EMBL/GenBank/DDBJ whole genome shotgun (WGS) entry which is preliminary data.</text>
</comment>
<proteinExistence type="predicted"/>